<evidence type="ECO:0000313" key="6">
    <source>
        <dbReference type="Proteomes" id="UP001652622"/>
    </source>
</evidence>
<dbReference type="OMA" id="HFSSGQY"/>
<dbReference type="InterPro" id="IPR038797">
    <property type="entry name" value="Fltp"/>
</dbReference>
<comment type="similarity">
    <text evidence="1">Belongs to the Flattop family.</text>
</comment>
<reference evidence="7" key="1">
    <citation type="submission" date="2025-08" db="UniProtKB">
        <authorList>
            <consortium name="RefSeq"/>
        </authorList>
    </citation>
    <scope>IDENTIFICATION</scope>
    <source>
        <tissue evidence="7">Blood</tissue>
    </source>
</reference>
<dbReference type="PANTHER" id="PTHR34639">
    <property type="entry name" value="PROTEIN FLATTOP"/>
    <property type="match status" value="1"/>
</dbReference>
<evidence type="ECO:0000256" key="5">
    <source>
        <dbReference type="SAM" id="MobiDB-lite"/>
    </source>
</evidence>
<dbReference type="RefSeq" id="XP_034263926.1">
    <property type="nucleotide sequence ID" value="XM_034408035.1"/>
</dbReference>
<sequence>MATHFSSGQYEDAYNPRNLQSWSLPKVTKAHPSAREGFTQIIANDRGHLLPSIPRSKASPWGTYMTTWDMPLKIPPAKVSLTSRSIDAAARLTEWMNKSAALSQACNGLCPEIVGKPSIPVIKEVLSKPTRTSGKTSERPVSSGKMPAFEEVGSRVGATPSGPLSRQPGSMDLRLKDVSGPDVQDAYELEAKPPKERSNDDIPLSRQPGCMDLRLKDTSPQLPASNRPGSRDPTPRRTISAEAPPSGRPRSREARPKGLGTPEPLSPCRPGSLEVNPRGGSPCRPGPLEVNPCPGSLEVNPRGDRSPEALPSSRPLPKSRQGLEVPKTGSSERNASRPLSST</sequence>
<dbReference type="GO" id="GO:0036064">
    <property type="term" value="C:ciliary basal body"/>
    <property type="evidence" value="ECO:0007669"/>
    <property type="project" value="TreeGrafter"/>
</dbReference>
<dbReference type="KEGG" id="pgut:117659987"/>
<feature type="compositionally biased region" description="Polar residues" evidence="5">
    <location>
        <begin position="328"/>
        <end position="342"/>
    </location>
</feature>
<evidence type="ECO:0000313" key="7">
    <source>
        <dbReference type="RefSeq" id="XP_034263926.1"/>
    </source>
</evidence>
<gene>
    <name evidence="7" type="primary">CFAP126</name>
</gene>
<comment type="function">
    <text evidence="4">Microtubule inner protein (MIP) part of the dynein-decorated doublet microtubules (DMTs) in cilia axoneme. Acts as a regulator of cilium basal body docking and positioning in mono- and multiciliated cells. Regulates basal body docking and cilia formation in multiciliated lung cells. Regulates kinocilium positioning and stereocilia bundle morphogenesis in the inner ear.</text>
</comment>
<proteinExistence type="inferred from homology"/>
<accession>A0A6P9B5V5</accession>
<feature type="compositionally biased region" description="Polar residues" evidence="5">
    <location>
        <begin position="218"/>
        <end position="228"/>
    </location>
</feature>
<keyword evidence="6" id="KW-1185">Reference proteome</keyword>
<dbReference type="PANTHER" id="PTHR34639:SF1">
    <property type="entry name" value="PROTEIN FLATTOP"/>
    <property type="match status" value="1"/>
</dbReference>
<dbReference type="InParanoid" id="A0A6P9B5V5"/>
<evidence type="ECO:0000256" key="3">
    <source>
        <dbReference type="ARBA" id="ARBA00033306"/>
    </source>
</evidence>
<organism evidence="6 7">
    <name type="scientific">Pantherophis guttatus</name>
    <name type="common">Corn snake</name>
    <name type="synonym">Elaphe guttata</name>
    <dbReference type="NCBI Taxonomy" id="94885"/>
    <lineage>
        <taxon>Eukaryota</taxon>
        <taxon>Metazoa</taxon>
        <taxon>Chordata</taxon>
        <taxon>Craniata</taxon>
        <taxon>Vertebrata</taxon>
        <taxon>Euteleostomi</taxon>
        <taxon>Lepidosauria</taxon>
        <taxon>Squamata</taxon>
        <taxon>Bifurcata</taxon>
        <taxon>Unidentata</taxon>
        <taxon>Episquamata</taxon>
        <taxon>Toxicofera</taxon>
        <taxon>Serpentes</taxon>
        <taxon>Colubroidea</taxon>
        <taxon>Colubridae</taxon>
        <taxon>Colubrinae</taxon>
        <taxon>Pantherophis</taxon>
    </lineage>
</organism>
<dbReference type="Proteomes" id="UP001652622">
    <property type="component" value="Unplaced"/>
</dbReference>
<evidence type="ECO:0000256" key="4">
    <source>
        <dbReference type="ARBA" id="ARBA00045261"/>
    </source>
</evidence>
<feature type="compositionally biased region" description="Basic and acidic residues" evidence="5">
    <location>
        <begin position="189"/>
        <end position="200"/>
    </location>
</feature>
<dbReference type="Pfam" id="PF22611">
    <property type="entry name" value="CFAP126"/>
    <property type="match status" value="1"/>
</dbReference>
<dbReference type="CDD" id="cd23705">
    <property type="entry name" value="Flattop"/>
    <property type="match status" value="1"/>
</dbReference>
<name>A0A6P9B5V5_PANGU</name>
<evidence type="ECO:0000256" key="1">
    <source>
        <dbReference type="ARBA" id="ARBA00009887"/>
    </source>
</evidence>
<dbReference type="GeneID" id="117659987"/>
<dbReference type="OrthoDB" id="521617at2759"/>
<dbReference type="CTD" id="257177"/>
<dbReference type="GO" id="GO:0044782">
    <property type="term" value="P:cilium organization"/>
    <property type="evidence" value="ECO:0007669"/>
    <property type="project" value="TreeGrafter"/>
</dbReference>
<evidence type="ECO:0000256" key="2">
    <source>
        <dbReference type="ARBA" id="ARBA00019181"/>
    </source>
</evidence>
<protein>
    <recommendedName>
        <fullName evidence="2">Protein Flattop</fullName>
    </recommendedName>
    <alternativeName>
        <fullName evidence="3">Cilia- and flagella-associated protein 126</fullName>
    </alternativeName>
</protein>
<dbReference type="AlphaFoldDB" id="A0A6P9B5V5"/>
<feature type="region of interest" description="Disordered" evidence="5">
    <location>
        <begin position="125"/>
        <end position="342"/>
    </location>
</feature>